<dbReference type="EMBL" id="LGGN01000335">
    <property type="protein sequence ID" value="KUK75937.1"/>
    <property type="molecule type" value="Genomic_DNA"/>
</dbReference>
<evidence type="ECO:0000256" key="3">
    <source>
        <dbReference type="ARBA" id="ARBA00022475"/>
    </source>
</evidence>
<evidence type="ECO:0000256" key="6">
    <source>
        <dbReference type="ARBA" id="ARBA00023136"/>
    </source>
</evidence>
<gene>
    <name evidence="8" type="ORF">XD92_1439</name>
</gene>
<evidence type="ECO:0000313" key="9">
    <source>
        <dbReference type="Proteomes" id="UP000053860"/>
    </source>
</evidence>
<evidence type="ECO:0000313" key="8">
    <source>
        <dbReference type="EMBL" id="KUK75937.1"/>
    </source>
</evidence>
<keyword evidence="4 7" id="KW-0812">Transmembrane</keyword>
<evidence type="ECO:0000256" key="2">
    <source>
        <dbReference type="ARBA" id="ARBA00011006"/>
    </source>
</evidence>
<dbReference type="Proteomes" id="UP000053860">
    <property type="component" value="Unassembled WGS sequence"/>
</dbReference>
<dbReference type="AlphaFoldDB" id="A0A124FWT9"/>
<comment type="subcellular location">
    <subcellularLocation>
        <location evidence="1">Cell membrane</location>
        <topology evidence="1">Multi-pass membrane protein</topology>
    </subcellularLocation>
</comment>
<comment type="caution">
    <text evidence="8">The sequence shown here is derived from an EMBL/GenBank/DDBJ whole genome shotgun (WGS) entry which is preliminary data.</text>
</comment>
<evidence type="ECO:0000256" key="4">
    <source>
        <dbReference type="ARBA" id="ARBA00022692"/>
    </source>
</evidence>
<reference evidence="9" key="1">
    <citation type="journal article" date="2015" name="MBio">
        <title>Genome-Resolved Metagenomic Analysis Reveals Roles for Candidate Phyla and Other Microbial Community Members in Biogeochemical Transformations in Oil Reservoirs.</title>
        <authorList>
            <person name="Hu P."/>
            <person name="Tom L."/>
            <person name="Singh A."/>
            <person name="Thomas B.C."/>
            <person name="Baker B.J."/>
            <person name="Piceno Y.M."/>
            <person name="Andersen G.L."/>
            <person name="Banfield J.F."/>
        </authorList>
    </citation>
    <scope>NUCLEOTIDE SEQUENCE [LARGE SCALE GENOMIC DNA]</scope>
</reference>
<proteinExistence type="inferred from homology"/>
<dbReference type="PATRIC" id="fig|294710.3.peg.87"/>
<feature type="transmembrane region" description="Helical" evidence="7">
    <location>
        <begin position="7"/>
        <end position="31"/>
    </location>
</feature>
<keyword evidence="5 7" id="KW-1133">Transmembrane helix</keyword>
<feature type="transmembrane region" description="Helical" evidence="7">
    <location>
        <begin position="37"/>
        <end position="58"/>
    </location>
</feature>
<dbReference type="Pfam" id="PF04226">
    <property type="entry name" value="Transgly_assoc"/>
    <property type="match status" value="1"/>
</dbReference>
<keyword evidence="3" id="KW-1003">Cell membrane</keyword>
<sequence length="62" mass="6283">MRGGGFGLLVNILVGIAGSVIGGWVFGLLGISAGSGVIPSFVTALIGAVLLLWIISLFRKKV</sequence>
<evidence type="ECO:0000256" key="5">
    <source>
        <dbReference type="ARBA" id="ARBA00022989"/>
    </source>
</evidence>
<name>A0A124FWT9_9BACT</name>
<evidence type="ECO:0000256" key="7">
    <source>
        <dbReference type="SAM" id="Phobius"/>
    </source>
</evidence>
<dbReference type="InterPro" id="IPR007341">
    <property type="entry name" value="Transgly_assoc"/>
</dbReference>
<keyword evidence="6 7" id="KW-0472">Membrane</keyword>
<organism evidence="8 9">
    <name type="scientific">Proteiniphilum acetatigenes</name>
    <dbReference type="NCBI Taxonomy" id="294710"/>
    <lineage>
        <taxon>Bacteria</taxon>
        <taxon>Pseudomonadati</taxon>
        <taxon>Bacteroidota</taxon>
        <taxon>Bacteroidia</taxon>
        <taxon>Bacteroidales</taxon>
        <taxon>Dysgonomonadaceae</taxon>
        <taxon>Proteiniphilum</taxon>
    </lineage>
</organism>
<dbReference type="GO" id="GO:0005886">
    <property type="term" value="C:plasma membrane"/>
    <property type="evidence" value="ECO:0007669"/>
    <property type="project" value="UniProtKB-SubCell"/>
</dbReference>
<evidence type="ECO:0000256" key="1">
    <source>
        <dbReference type="ARBA" id="ARBA00004651"/>
    </source>
</evidence>
<protein>
    <submittedName>
        <fullName evidence="8">Transglycosylase associated protein</fullName>
    </submittedName>
</protein>
<dbReference type="PANTHER" id="PTHR33884:SF3">
    <property type="entry name" value="UPF0410 PROTEIN YMGE"/>
    <property type="match status" value="1"/>
</dbReference>
<comment type="similarity">
    <text evidence="2">Belongs to the UPF0410 family.</text>
</comment>
<accession>A0A124FWT9</accession>
<dbReference type="PANTHER" id="PTHR33884">
    <property type="entry name" value="UPF0410 PROTEIN YMGE"/>
    <property type="match status" value="1"/>
</dbReference>